<dbReference type="PATRIC" id="fig|1806891.3.peg.638"/>
<protein>
    <submittedName>
        <fullName evidence="1">Uncharacterized protein</fullName>
    </submittedName>
</protein>
<evidence type="ECO:0000313" key="1">
    <source>
        <dbReference type="EMBL" id="ANH78819.1"/>
    </source>
</evidence>
<accession>A0A1A9HUZ7</accession>
<dbReference type="KEGG" id="csaz:Cs308_0649"/>
<gene>
    <name evidence="1" type="ORF">Cs308_0649</name>
</gene>
<dbReference type="EMBL" id="CP014639">
    <property type="protein sequence ID" value="ANH78819.1"/>
    <property type="molecule type" value="Genomic_DNA"/>
</dbReference>
<organism evidence="1 2">
    <name type="scientific">Candidatus Chlamydia sanziniae</name>
    <dbReference type="NCBI Taxonomy" id="1806891"/>
    <lineage>
        <taxon>Bacteria</taxon>
        <taxon>Pseudomonadati</taxon>
        <taxon>Chlamydiota</taxon>
        <taxon>Chlamydiia</taxon>
        <taxon>Chlamydiales</taxon>
        <taxon>Chlamydiaceae</taxon>
        <taxon>Chlamydia/Chlamydophila group</taxon>
        <taxon>Chlamydia</taxon>
    </lineage>
</organism>
<dbReference type="RefSeq" id="WP_197481281.1">
    <property type="nucleotide sequence ID" value="NZ_CP014639.1"/>
</dbReference>
<sequence length="47" mass="5399">MFFIRACSQGFLDVYGILLTRKGKQVVKSSSHMWVGTRSVVFYRLVS</sequence>
<dbReference type="Proteomes" id="UP000078162">
    <property type="component" value="Chromosome"/>
</dbReference>
<dbReference type="Pfam" id="PF17446">
    <property type="entry name" value="LtuA"/>
    <property type="match status" value="1"/>
</dbReference>
<dbReference type="InterPro" id="IPR035380">
    <property type="entry name" value="LtuA"/>
</dbReference>
<reference evidence="2" key="1">
    <citation type="submission" date="2016-03" db="EMBL/GenBank/DDBJ databases">
        <title>Culture-independent genomics supports pathogen discovery for uncultivable bacteria within the genus Chlamydia.</title>
        <authorList>
            <person name="Taylor-Brown A."/>
            <person name="Bachmann N.L."/>
            <person name="Borel N."/>
            <person name="Polkinghorne A."/>
        </authorList>
    </citation>
    <scope>NUCLEOTIDE SEQUENCE [LARGE SCALE GENOMIC DNA]</scope>
    <source>
        <strain evidence="2">2742-308</strain>
    </source>
</reference>
<keyword evidence="2" id="KW-1185">Reference proteome</keyword>
<name>A0A1A9HUZ7_9CHLA</name>
<evidence type="ECO:0000313" key="2">
    <source>
        <dbReference type="Proteomes" id="UP000078162"/>
    </source>
</evidence>
<dbReference type="STRING" id="1806891.Cs308_0649"/>
<proteinExistence type="predicted"/>
<dbReference type="AlphaFoldDB" id="A0A1A9HUZ7"/>